<evidence type="ECO:0000313" key="2">
    <source>
        <dbReference type="EMBL" id="RYR18664.1"/>
    </source>
</evidence>
<keyword evidence="1" id="KW-1133">Transmembrane helix</keyword>
<sequence length="211" mass="23403">MIRAISKIGELAGNRSVEPNSDPVESENAITVSQSHTATRVCCRAVTSVAQSPPSTSHLRRPASVVRWNNHLYRAAAVVPSKVLHHYLVHLASLSLTLPIASSVEALKVWMKVSTKNYLGIIVLKIILLRMNVLFLLRLTKVSHKLLVFGGKTDPTWRYVALQNINEKPHYQCLFCLSTFGGGGINRMKKYLAKIGGDIKKCSKVPYDVEK</sequence>
<accession>A0A444ZX78</accession>
<reference evidence="2 3" key="1">
    <citation type="submission" date="2019-01" db="EMBL/GenBank/DDBJ databases">
        <title>Sequencing of cultivated peanut Arachis hypogaea provides insights into genome evolution and oil improvement.</title>
        <authorList>
            <person name="Chen X."/>
        </authorList>
    </citation>
    <scope>NUCLEOTIDE SEQUENCE [LARGE SCALE GENOMIC DNA]</scope>
    <source>
        <strain evidence="3">cv. Fuhuasheng</strain>
        <tissue evidence="2">Leaves</tissue>
    </source>
</reference>
<keyword evidence="3" id="KW-1185">Reference proteome</keyword>
<evidence type="ECO:0008006" key="4">
    <source>
        <dbReference type="Google" id="ProtNLM"/>
    </source>
</evidence>
<protein>
    <recommendedName>
        <fullName evidence="4">BED-type domain-containing protein</fullName>
    </recommendedName>
</protein>
<dbReference type="AlphaFoldDB" id="A0A444ZX78"/>
<feature type="transmembrane region" description="Helical" evidence="1">
    <location>
        <begin position="118"/>
        <end position="137"/>
    </location>
</feature>
<name>A0A444ZX78_ARAHY</name>
<evidence type="ECO:0000313" key="3">
    <source>
        <dbReference type="Proteomes" id="UP000289738"/>
    </source>
</evidence>
<dbReference type="Proteomes" id="UP000289738">
    <property type="component" value="Chromosome B03"/>
</dbReference>
<keyword evidence="1" id="KW-0812">Transmembrane</keyword>
<dbReference type="PANTHER" id="PTHR46951:SF3">
    <property type="entry name" value="OS01G0547200 PROTEIN"/>
    <property type="match status" value="1"/>
</dbReference>
<proteinExistence type="predicted"/>
<organism evidence="2 3">
    <name type="scientific">Arachis hypogaea</name>
    <name type="common">Peanut</name>
    <dbReference type="NCBI Taxonomy" id="3818"/>
    <lineage>
        <taxon>Eukaryota</taxon>
        <taxon>Viridiplantae</taxon>
        <taxon>Streptophyta</taxon>
        <taxon>Embryophyta</taxon>
        <taxon>Tracheophyta</taxon>
        <taxon>Spermatophyta</taxon>
        <taxon>Magnoliopsida</taxon>
        <taxon>eudicotyledons</taxon>
        <taxon>Gunneridae</taxon>
        <taxon>Pentapetalae</taxon>
        <taxon>rosids</taxon>
        <taxon>fabids</taxon>
        <taxon>Fabales</taxon>
        <taxon>Fabaceae</taxon>
        <taxon>Papilionoideae</taxon>
        <taxon>50 kb inversion clade</taxon>
        <taxon>dalbergioids sensu lato</taxon>
        <taxon>Dalbergieae</taxon>
        <taxon>Pterocarpus clade</taxon>
        <taxon>Arachis</taxon>
    </lineage>
</organism>
<comment type="caution">
    <text evidence="2">The sequence shown here is derived from an EMBL/GenBank/DDBJ whole genome shotgun (WGS) entry which is preliminary data.</text>
</comment>
<gene>
    <name evidence="2" type="ORF">Ahy_B03g063287</name>
</gene>
<dbReference type="PANTHER" id="PTHR46951">
    <property type="entry name" value="BED-TYPE DOMAIN-CONTAINING PROTEIN"/>
    <property type="match status" value="1"/>
</dbReference>
<dbReference type="EMBL" id="SDMP01000013">
    <property type="protein sequence ID" value="RYR18664.1"/>
    <property type="molecule type" value="Genomic_DNA"/>
</dbReference>
<keyword evidence="1" id="KW-0472">Membrane</keyword>
<evidence type="ECO:0000256" key="1">
    <source>
        <dbReference type="SAM" id="Phobius"/>
    </source>
</evidence>